<dbReference type="KEGG" id="olu:OSTLU_25808"/>
<dbReference type="GeneID" id="5006494"/>
<evidence type="ECO:0000313" key="4">
    <source>
        <dbReference type="Proteomes" id="UP000001568"/>
    </source>
</evidence>
<dbReference type="Proteomes" id="UP000001568">
    <property type="component" value="Chromosome 19"/>
</dbReference>
<dbReference type="OrthoDB" id="10482254at2759"/>
<feature type="region of interest" description="Disordered" evidence="1">
    <location>
        <begin position="1"/>
        <end position="26"/>
    </location>
</feature>
<keyword evidence="2" id="KW-1133">Transmembrane helix</keyword>
<keyword evidence="4" id="KW-1185">Reference proteome</keyword>
<proteinExistence type="predicted"/>
<sequence length="271" mass="30366">MASTGADVNRAPSPAGMTTAKDEVEEAPPMGCCAKMAKEMKKLGPQWRKREVYGKGKDGVKVVVRLNLTMYGGQGCFGPRQMLRRADMTKTPRALEAVGMSPEEYHDVFVEQLDAIENEHFPEAGCRGCIAQTPNIVGCFFGSLLTVGCLIPFFMRKEGEKFPLRERRCKAFDAALREWQTNANARFEKYHVYVKTQSHSYLRSNGDKAQRVYQRWIVIALNDEDAAALSTEPHLSGLIVTNEPPCNCARQFVDETTGYCTHPYPQIRGDM</sequence>
<accession>A4SAI1</accession>
<dbReference type="Gramene" id="ABP00754">
    <property type="protein sequence ID" value="ABP00754"/>
    <property type="gene ID" value="OSTLU_25808"/>
</dbReference>
<protein>
    <submittedName>
        <fullName evidence="3">Uncharacterized protein</fullName>
    </submittedName>
</protein>
<gene>
    <name evidence="3" type="ORF">OSTLU_25808</name>
</gene>
<dbReference type="EMBL" id="CP000599">
    <property type="protein sequence ID" value="ABP00754.1"/>
    <property type="molecule type" value="Genomic_DNA"/>
</dbReference>
<dbReference type="AlphaFoldDB" id="A4SAI1"/>
<evidence type="ECO:0000256" key="2">
    <source>
        <dbReference type="SAM" id="Phobius"/>
    </source>
</evidence>
<dbReference type="HOGENOM" id="CLU_1002348_0_0_1"/>
<keyword evidence="2" id="KW-0472">Membrane</keyword>
<dbReference type="RefSeq" id="XP_001422437.1">
    <property type="nucleotide sequence ID" value="XM_001422400.1"/>
</dbReference>
<keyword evidence="2" id="KW-0812">Transmembrane</keyword>
<evidence type="ECO:0000313" key="3">
    <source>
        <dbReference type="EMBL" id="ABP00754.1"/>
    </source>
</evidence>
<evidence type="ECO:0000256" key="1">
    <source>
        <dbReference type="SAM" id="MobiDB-lite"/>
    </source>
</evidence>
<dbReference type="OMA" id="WQTNANA"/>
<name>A4SAI1_OSTLU</name>
<organism evidence="3 4">
    <name type="scientific">Ostreococcus lucimarinus (strain CCE9901)</name>
    <dbReference type="NCBI Taxonomy" id="436017"/>
    <lineage>
        <taxon>Eukaryota</taxon>
        <taxon>Viridiplantae</taxon>
        <taxon>Chlorophyta</taxon>
        <taxon>Mamiellophyceae</taxon>
        <taxon>Mamiellales</taxon>
        <taxon>Bathycoccaceae</taxon>
        <taxon>Ostreococcus</taxon>
    </lineage>
</organism>
<reference evidence="3 4" key="1">
    <citation type="journal article" date="2007" name="Proc. Natl. Acad. Sci. U.S.A.">
        <title>The tiny eukaryote Ostreococcus provides genomic insights into the paradox of plankton speciation.</title>
        <authorList>
            <person name="Palenik B."/>
            <person name="Grimwood J."/>
            <person name="Aerts A."/>
            <person name="Rouze P."/>
            <person name="Salamov A."/>
            <person name="Putnam N."/>
            <person name="Dupont C."/>
            <person name="Jorgensen R."/>
            <person name="Derelle E."/>
            <person name="Rombauts S."/>
            <person name="Zhou K."/>
            <person name="Otillar R."/>
            <person name="Merchant S.S."/>
            <person name="Podell S."/>
            <person name="Gaasterland T."/>
            <person name="Napoli C."/>
            <person name="Gendler K."/>
            <person name="Manuell A."/>
            <person name="Tai V."/>
            <person name="Vallon O."/>
            <person name="Piganeau G."/>
            <person name="Jancek S."/>
            <person name="Heijde M."/>
            <person name="Jabbari K."/>
            <person name="Bowler C."/>
            <person name="Lohr M."/>
            <person name="Robbens S."/>
            <person name="Werner G."/>
            <person name="Dubchak I."/>
            <person name="Pazour G.J."/>
            <person name="Ren Q."/>
            <person name="Paulsen I."/>
            <person name="Delwiche C."/>
            <person name="Schmutz J."/>
            <person name="Rokhsar D."/>
            <person name="Van de Peer Y."/>
            <person name="Moreau H."/>
            <person name="Grigoriev I.V."/>
        </authorList>
    </citation>
    <scope>NUCLEOTIDE SEQUENCE [LARGE SCALE GENOMIC DNA]</scope>
    <source>
        <strain evidence="3 4">CCE9901</strain>
    </source>
</reference>
<feature type="transmembrane region" description="Helical" evidence="2">
    <location>
        <begin position="135"/>
        <end position="155"/>
    </location>
</feature>